<dbReference type="EMBL" id="OV725079">
    <property type="protein sequence ID" value="CAH1396220.1"/>
    <property type="molecule type" value="Genomic_DNA"/>
</dbReference>
<evidence type="ECO:0000313" key="2">
    <source>
        <dbReference type="Proteomes" id="UP001152798"/>
    </source>
</evidence>
<feature type="non-terminal residue" evidence="1">
    <location>
        <position position="1"/>
    </location>
</feature>
<protein>
    <submittedName>
        <fullName evidence="1">Uncharacterized protein</fullName>
    </submittedName>
</protein>
<gene>
    <name evidence="1" type="ORF">NEZAVI_LOCUS6329</name>
</gene>
<reference evidence="1" key="1">
    <citation type="submission" date="2022-01" db="EMBL/GenBank/DDBJ databases">
        <authorList>
            <person name="King R."/>
        </authorList>
    </citation>
    <scope>NUCLEOTIDE SEQUENCE</scope>
</reference>
<evidence type="ECO:0000313" key="1">
    <source>
        <dbReference type="EMBL" id="CAH1396220.1"/>
    </source>
</evidence>
<sequence>KGRYTLVNCWKMKDKIERMGPGSGMLYDAGGEERVEVNQ</sequence>
<name>A0A9P0MIJ0_NEZVI</name>
<dbReference type="Proteomes" id="UP001152798">
    <property type="component" value="Chromosome 3"/>
</dbReference>
<organism evidence="1 2">
    <name type="scientific">Nezara viridula</name>
    <name type="common">Southern green stink bug</name>
    <name type="synonym">Cimex viridulus</name>
    <dbReference type="NCBI Taxonomy" id="85310"/>
    <lineage>
        <taxon>Eukaryota</taxon>
        <taxon>Metazoa</taxon>
        <taxon>Ecdysozoa</taxon>
        <taxon>Arthropoda</taxon>
        <taxon>Hexapoda</taxon>
        <taxon>Insecta</taxon>
        <taxon>Pterygota</taxon>
        <taxon>Neoptera</taxon>
        <taxon>Paraneoptera</taxon>
        <taxon>Hemiptera</taxon>
        <taxon>Heteroptera</taxon>
        <taxon>Panheteroptera</taxon>
        <taxon>Pentatomomorpha</taxon>
        <taxon>Pentatomoidea</taxon>
        <taxon>Pentatomidae</taxon>
        <taxon>Pentatominae</taxon>
        <taxon>Nezara</taxon>
    </lineage>
</organism>
<accession>A0A9P0MIJ0</accession>
<dbReference type="AlphaFoldDB" id="A0A9P0MIJ0"/>
<keyword evidence="2" id="KW-1185">Reference proteome</keyword>
<proteinExistence type="predicted"/>